<dbReference type="AlphaFoldDB" id="A0AAJ0EZH9"/>
<protein>
    <submittedName>
        <fullName evidence="1">Uncharacterized protein</fullName>
    </submittedName>
</protein>
<accession>A0AAJ0EZH9</accession>
<gene>
    <name evidence="1" type="ORF">BDP55DRAFT_660315</name>
</gene>
<comment type="caution">
    <text evidence="1">The sequence shown here is derived from an EMBL/GenBank/DDBJ whole genome shotgun (WGS) entry which is preliminary data.</text>
</comment>
<dbReference type="Proteomes" id="UP001224890">
    <property type="component" value="Unassembled WGS sequence"/>
</dbReference>
<dbReference type="GeneID" id="85459140"/>
<keyword evidence="2" id="KW-1185">Reference proteome</keyword>
<evidence type="ECO:0000313" key="1">
    <source>
        <dbReference type="EMBL" id="KAK1687538.1"/>
    </source>
</evidence>
<dbReference type="EMBL" id="JAHMHR010000015">
    <property type="protein sequence ID" value="KAK1687538.1"/>
    <property type="molecule type" value="Genomic_DNA"/>
</dbReference>
<organism evidence="1 2">
    <name type="scientific">Colletotrichum godetiae</name>
    <dbReference type="NCBI Taxonomy" id="1209918"/>
    <lineage>
        <taxon>Eukaryota</taxon>
        <taxon>Fungi</taxon>
        <taxon>Dikarya</taxon>
        <taxon>Ascomycota</taxon>
        <taxon>Pezizomycotina</taxon>
        <taxon>Sordariomycetes</taxon>
        <taxon>Hypocreomycetidae</taxon>
        <taxon>Glomerellales</taxon>
        <taxon>Glomerellaceae</taxon>
        <taxon>Colletotrichum</taxon>
        <taxon>Colletotrichum acutatum species complex</taxon>
    </lineage>
</organism>
<name>A0AAJ0EZH9_9PEZI</name>
<reference evidence="1" key="1">
    <citation type="submission" date="2021-06" db="EMBL/GenBank/DDBJ databases">
        <title>Comparative genomics, transcriptomics and evolutionary studies reveal genomic signatures of adaptation to plant cell wall in hemibiotrophic fungi.</title>
        <authorList>
            <consortium name="DOE Joint Genome Institute"/>
            <person name="Baroncelli R."/>
            <person name="Diaz J.F."/>
            <person name="Benocci T."/>
            <person name="Peng M."/>
            <person name="Battaglia E."/>
            <person name="Haridas S."/>
            <person name="Andreopoulos W."/>
            <person name="Labutti K."/>
            <person name="Pangilinan J."/>
            <person name="Floch G.L."/>
            <person name="Makela M.R."/>
            <person name="Henrissat B."/>
            <person name="Grigoriev I.V."/>
            <person name="Crouch J.A."/>
            <person name="De Vries R.P."/>
            <person name="Sukno S.A."/>
            <person name="Thon M.R."/>
        </authorList>
    </citation>
    <scope>NUCLEOTIDE SEQUENCE</scope>
    <source>
        <strain evidence="1">CBS 193.32</strain>
    </source>
</reference>
<evidence type="ECO:0000313" key="2">
    <source>
        <dbReference type="Proteomes" id="UP001224890"/>
    </source>
</evidence>
<dbReference type="RefSeq" id="XP_060431233.1">
    <property type="nucleotide sequence ID" value="XM_060574614.1"/>
</dbReference>
<proteinExistence type="predicted"/>
<sequence length="61" mass="6614">MMRIPAVDGWFAGKSQPVRRLEDDAPESGSSCGAQVTECEQDTVRPGSLSTDFLNLMPTLD</sequence>